<reference evidence="1" key="1">
    <citation type="submission" date="2021-08" db="EMBL/GenBank/DDBJ databases">
        <title>The first chromosome-level gecko genome reveals the dynamic sex chromosomes of Neotropical dwarf geckos (Sphaerodactylidae: Sphaerodactylus).</title>
        <authorList>
            <person name="Pinto B.J."/>
            <person name="Keating S.E."/>
            <person name="Gamble T."/>
        </authorList>
    </citation>
    <scope>NUCLEOTIDE SEQUENCE</scope>
    <source>
        <strain evidence="1">TG3544</strain>
    </source>
</reference>
<dbReference type="Proteomes" id="UP000827872">
    <property type="component" value="Linkage Group LG11"/>
</dbReference>
<evidence type="ECO:0000313" key="2">
    <source>
        <dbReference type="Proteomes" id="UP000827872"/>
    </source>
</evidence>
<organism evidence="1 2">
    <name type="scientific">Sphaerodactylus townsendi</name>
    <dbReference type="NCBI Taxonomy" id="933632"/>
    <lineage>
        <taxon>Eukaryota</taxon>
        <taxon>Metazoa</taxon>
        <taxon>Chordata</taxon>
        <taxon>Craniata</taxon>
        <taxon>Vertebrata</taxon>
        <taxon>Euteleostomi</taxon>
        <taxon>Lepidosauria</taxon>
        <taxon>Squamata</taxon>
        <taxon>Bifurcata</taxon>
        <taxon>Gekkota</taxon>
        <taxon>Sphaerodactylidae</taxon>
        <taxon>Sphaerodactylus</taxon>
    </lineage>
</organism>
<sequence length="96" mass="10593">MQFQNVKNLAKSRGSPGPDYYLKNYEDSEHPTSRGRDGWLSQAVPAAEDGGHKALDTSHPGVKLLVPCSASHKLPGYPMEHFPHSLAGSQKRRRVL</sequence>
<proteinExistence type="predicted"/>
<name>A0ACB8FUU1_9SAUR</name>
<evidence type="ECO:0000313" key="1">
    <source>
        <dbReference type="EMBL" id="KAH8010811.1"/>
    </source>
</evidence>
<gene>
    <name evidence="1" type="ORF">K3G42_014204</name>
</gene>
<keyword evidence="2" id="KW-1185">Reference proteome</keyword>
<protein>
    <submittedName>
        <fullName evidence="1">Uncharacterized protein</fullName>
    </submittedName>
</protein>
<accession>A0ACB8FUU1</accession>
<dbReference type="EMBL" id="CM037624">
    <property type="protein sequence ID" value="KAH8010811.1"/>
    <property type="molecule type" value="Genomic_DNA"/>
</dbReference>
<comment type="caution">
    <text evidence="1">The sequence shown here is derived from an EMBL/GenBank/DDBJ whole genome shotgun (WGS) entry which is preliminary data.</text>
</comment>